<protein>
    <submittedName>
        <fullName evidence="1">Uncharacterized protein</fullName>
    </submittedName>
</protein>
<name>A0A437QRU1_9GAMM</name>
<gene>
    <name evidence="1" type="ORF">EOE67_11605</name>
</gene>
<dbReference type="Proteomes" id="UP000283077">
    <property type="component" value="Unassembled WGS sequence"/>
</dbReference>
<dbReference type="EMBL" id="SACS01000011">
    <property type="protein sequence ID" value="RVU37231.1"/>
    <property type="molecule type" value="Genomic_DNA"/>
</dbReference>
<comment type="caution">
    <text evidence="1">The sequence shown here is derived from an EMBL/GenBank/DDBJ whole genome shotgun (WGS) entry which is preliminary data.</text>
</comment>
<dbReference type="RefSeq" id="WP_127699243.1">
    <property type="nucleotide sequence ID" value="NZ_SACS01000011.1"/>
</dbReference>
<accession>A0A437QRU1</accession>
<dbReference type="OrthoDB" id="6213638at2"/>
<evidence type="ECO:0000313" key="2">
    <source>
        <dbReference type="Proteomes" id="UP000283077"/>
    </source>
</evidence>
<reference evidence="1 2" key="1">
    <citation type="submission" date="2019-01" db="EMBL/GenBank/DDBJ databases">
        <authorList>
            <person name="Chen W.-M."/>
        </authorList>
    </citation>
    <scope>NUCLEOTIDE SEQUENCE [LARGE SCALE GENOMIC DNA]</scope>
    <source>
        <strain evidence="1 2">KYPC3</strain>
    </source>
</reference>
<evidence type="ECO:0000313" key="1">
    <source>
        <dbReference type="EMBL" id="RVU37231.1"/>
    </source>
</evidence>
<dbReference type="AlphaFoldDB" id="A0A437QRU1"/>
<keyword evidence="2" id="KW-1185">Reference proteome</keyword>
<proteinExistence type="predicted"/>
<sequence>MANYPSHRWRLILPLLLSACSAVQPTTDTSGICIGNVLPAPAGLIAASDPLLLQNALGAPGTGKLCLGQVLIVTEHILVYRVWDQTRPESLYGSWWSFNKPGNNLEQYRIDNAICPEWSALDVVSVCQVKIGSKLVTGPGQSATCSDKLTYPPSPVNQIYLPNNLQQNLLQVENCSAGAPWPKH</sequence>
<organism evidence="1 2">
    <name type="scientific">Rheinheimera riviphila</name>
    <dbReference type="NCBI Taxonomy" id="1834037"/>
    <lineage>
        <taxon>Bacteria</taxon>
        <taxon>Pseudomonadati</taxon>
        <taxon>Pseudomonadota</taxon>
        <taxon>Gammaproteobacteria</taxon>
        <taxon>Chromatiales</taxon>
        <taxon>Chromatiaceae</taxon>
        <taxon>Rheinheimera</taxon>
    </lineage>
</organism>